<dbReference type="InterPro" id="IPR009057">
    <property type="entry name" value="Homeodomain-like_sf"/>
</dbReference>
<keyword evidence="3 5" id="KW-0371">Homeobox</keyword>
<feature type="compositionally biased region" description="Polar residues" evidence="7">
    <location>
        <begin position="183"/>
        <end position="200"/>
    </location>
</feature>
<dbReference type="PANTHER" id="PTHR24333">
    <property type="entry name" value="HOMEO BOX HB9 LIKE A-RELATED"/>
    <property type="match status" value="1"/>
</dbReference>
<accession>E4YZW5</accession>
<evidence type="ECO:0000259" key="8">
    <source>
        <dbReference type="PROSITE" id="PS50071"/>
    </source>
</evidence>
<evidence type="ECO:0000256" key="5">
    <source>
        <dbReference type="PROSITE-ProRule" id="PRU00108"/>
    </source>
</evidence>
<dbReference type="InterPro" id="IPR020479">
    <property type="entry name" value="HD_metazoa"/>
</dbReference>
<evidence type="ECO:0000256" key="7">
    <source>
        <dbReference type="SAM" id="MobiDB-lite"/>
    </source>
</evidence>
<gene>
    <name evidence="9" type="ORF">GSOID_T00023038001</name>
</gene>
<evidence type="ECO:0000256" key="3">
    <source>
        <dbReference type="ARBA" id="ARBA00023155"/>
    </source>
</evidence>
<dbReference type="PRINTS" id="PR00024">
    <property type="entry name" value="HOMEOBOX"/>
</dbReference>
<dbReference type="Proteomes" id="UP000011014">
    <property type="component" value="Unassembled WGS sequence"/>
</dbReference>
<dbReference type="GO" id="GO:0005634">
    <property type="term" value="C:nucleus"/>
    <property type="evidence" value="ECO:0007669"/>
    <property type="project" value="UniProtKB-SubCell"/>
</dbReference>
<proteinExistence type="predicted"/>
<dbReference type="PANTHER" id="PTHR24333:SF5">
    <property type="entry name" value="VENT HOMEOBOX"/>
    <property type="match status" value="1"/>
</dbReference>
<sequence>MKEPNSDNLLSSRQSNSVASLDSAVRNSMRSLPYSTQATTFPSIPGSATPSALPFLRSSLDLPIVPDVSSVSNYLLNAQLQAFALQNQIFNQITPRVNQVPLIPFPPHWNRSRRKGGQVRFTTDQTNQLEEKFETEKYLSPPDRRQMADALDLTERQVKTWFQNRRAKWRRQKPDTSEDESTSRTNIIDGSDTDSPPSTN</sequence>
<feature type="region of interest" description="Disordered" evidence="7">
    <location>
        <begin position="166"/>
        <end position="200"/>
    </location>
</feature>
<dbReference type="InterPro" id="IPR017970">
    <property type="entry name" value="Homeobox_CS"/>
</dbReference>
<dbReference type="Pfam" id="PF00046">
    <property type="entry name" value="Homeodomain"/>
    <property type="match status" value="1"/>
</dbReference>
<name>E4YZW5_OIKDI</name>
<feature type="domain" description="Homeobox" evidence="8">
    <location>
        <begin position="112"/>
        <end position="172"/>
    </location>
</feature>
<protein>
    <recommendedName>
        <fullName evidence="8">Homeobox domain-containing protein</fullName>
    </recommendedName>
</protein>
<dbReference type="AlphaFoldDB" id="E4YZW5"/>
<dbReference type="PROSITE" id="PS00027">
    <property type="entry name" value="HOMEOBOX_1"/>
    <property type="match status" value="1"/>
</dbReference>
<evidence type="ECO:0000256" key="6">
    <source>
        <dbReference type="RuleBase" id="RU000682"/>
    </source>
</evidence>
<dbReference type="GO" id="GO:0003677">
    <property type="term" value="F:DNA binding"/>
    <property type="evidence" value="ECO:0007669"/>
    <property type="project" value="UniProtKB-UniRule"/>
</dbReference>
<reference evidence="9" key="1">
    <citation type="journal article" date="2010" name="Science">
        <title>Plasticity of animal genome architecture unmasked by rapid evolution of a pelagic tunicate.</title>
        <authorList>
            <person name="Denoeud F."/>
            <person name="Henriet S."/>
            <person name="Mungpakdee S."/>
            <person name="Aury J.M."/>
            <person name="Da Silva C."/>
            <person name="Brinkmann H."/>
            <person name="Mikhaleva J."/>
            <person name="Olsen L.C."/>
            <person name="Jubin C."/>
            <person name="Canestro C."/>
            <person name="Bouquet J.M."/>
            <person name="Danks G."/>
            <person name="Poulain J."/>
            <person name="Campsteijn C."/>
            <person name="Adamski M."/>
            <person name="Cross I."/>
            <person name="Yadetie F."/>
            <person name="Muffato M."/>
            <person name="Louis A."/>
            <person name="Butcher S."/>
            <person name="Tsagkogeorga G."/>
            <person name="Konrad A."/>
            <person name="Singh S."/>
            <person name="Jensen M.F."/>
            <person name="Cong E.H."/>
            <person name="Eikeseth-Otteraa H."/>
            <person name="Noel B."/>
            <person name="Anthouard V."/>
            <person name="Porcel B.M."/>
            <person name="Kachouri-Lafond R."/>
            <person name="Nishino A."/>
            <person name="Ugolini M."/>
            <person name="Chourrout P."/>
            <person name="Nishida H."/>
            <person name="Aasland R."/>
            <person name="Huzurbazar S."/>
            <person name="Westhof E."/>
            <person name="Delsuc F."/>
            <person name="Lehrach H."/>
            <person name="Reinhardt R."/>
            <person name="Weissenbach J."/>
            <person name="Roy S.W."/>
            <person name="Artiguenave F."/>
            <person name="Postlethwait J.H."/>
            <person name="Manak J.R."/>
            <person name="Thompson E.M."/>
            <person name="Jaillon O."/>
            <person name="Du Pasquier L."/>
            <person name="Boudinot P."/>
            <person name="Liberles D.A."/>
            <person name="Volff J.N."/>
            <person name="Philippe H."/>
            <person name="Lenhard B."/>
            <person name="Roest Crollius H."/>
            <person name="Wincker P."/>
            <person name="Chourrout D."/>
        </authorList>
    </citation>
    <scope>NUCLEOTIDE SEQUENCE [LARGE SCALE GENOMIC DNA]</scope>
</reference>
<evidence type="ECO:0000313" key="9">
    <source>
        <dbReference type="EMBL" id="CBY40993.1"/>
    </source>
</evidence>
<dbReference type="CDD" id="cd00086">
    <property type="entry name" value="homeodomain"/>
    <property type="match status" value="1"/>
</dbReference>
<organism evidence="9">
    <name type="scientific">Oikopleura dioica</name>
    <name type="common">Tunicate</name>
    <dbReference type="NCBI Taxonomy" id="34765"/>
    <lineage>
        <taxon>Eukaryota</taxon>
        <taxon>Metazoa</taxon>
        <taxon>Chordata</taxon>
        <taxon>Tunicata</taxon>
        <taxon>Appendicularia</taxon>
        <taxon>Copelata</taxon>
        <taxon>Oikopleuridae</taxon>
        <taxon>Oikopleura</taxon>
    </lineage>
</organism>
<dbReference type="PROSITE" id="PS50071">
    <property type="entry name" value="HOMEOBOX_2"/>
    <property type="match status" value="1"/>
</dbReference>
<dbReference type="SUPFAM" id="SSF46689">
    <property type="entry name" value="Homeodomain-like"/>
    <property type="match status" value="1"/>
</dbReference>
<dbReference type="InterPro" id="IPR050848">
    <property type="entry name" value="Homeobox_TF"/>
</dbReference>
<feature type="DNA-binding region" description="Homeobox" evidence="5">
    <location>
        <begin position="114"/>
        <end position="173"/>
    </location>
</feature>
<dbReference type="GO" id="GO:0000981">
    <property type="term" value="F:DNA-binding transcription factor activity, RNA polymerase II-specific"/>
    <property type="evidence" value="ECO:0007669"/>
    <property type="project" value="InterPro"/>
</dbReference>
<evidence type="ECO:0000256" key="4">
    <source>
        <dbReference type="ARBA" id="ARBA00023242"/>
    </source>
</evidence>
<dbReference type="InterPro" id="IPR001356">
    <property type="entry name" value="HD"/>
</dbReference>
<evidence type="ECO:0000256" key="1">
    <source>
        <dbReference type="ARBA" id="ARBA00004123"/>
    </source>
</evidence>
<keyword evidence="4 5" id="KW-0539">Nucleus</keyword>
<dbReference type="Gene3D" id="1.10.10.60">
    <property type="entry name" value="Homeodomain-like"/>
    <property type="match status" value="1"/>
</dbReference>
<dbReference type="EMBL" id="FN656215">
    <property type="protein sequence ID" value="CBY40993.1"/>
    <property type="molecule type" value="Genomic_DNA"/>
</dbReference>
<keyword evidence="2 5" id="KW-0238">DNA-binding</keyword>
<evidence type="ECO:0000256" key="2">
    <source>
        <dbReference type="ARBA" id="ARBA00023125"/>
    </source>
</evidence>
<comment type="subcellular location">
    <subcellularLocation>
        <location evidence="1 5 6">Nucleus</location>
    </subcellularLocation>
</comment>
<dbReference type="SMART" id="SM00389">
    <property type="entry name" value="HOX"/>
    <property type="match status" value="1"/>
</dbReference>